<sequence length="218" mass="23062">MAQRRTPLSGTGPGRTPSRGTPGSGTPRARTQARTRSRRHSRVGGTTPVSASSPSSPLSPAEAAGEPSRFRPSLGVTRRAVAVVVVLAVLVLSYASSLRIYITQQTDAAEARAEIAATQARIDDLRDQLDRWEDPAYVRAQARERLGWVVPGETGYVVIGPDGEPVSGGSQIDSSRADGQQPDADAWWARMAGSVAAADHPAPPPKEEATVPDPDQPR</sequence>
<proteinExistence type="predicted"/>
<keyword evidence="2" id="KW-1133">Transmembrane helix</keyword>
<feature type="compositionally biased region" description="Basic residues" evidence="1">
    <location>
        <begin position="31"/>
        <end position="42"/>
    </location>
</feature>
<keyword evidence="2" id="KW-0472">Membrane</keyword>
<feature type="compositionally biased region" description="Polar residues" evidence="1">
    <location>
        <begin position="168"/>
        <end position="178"/>
    </location>
</feature>
<evidence type="ECO:0000256" key="2">
    <source>
        <dbReference type="SAM" id="Phobius"/>
    </source>
</evidence>
<dbReference type="Pfam" id="PF04977">
    <property type="entry name" value="DivIC"/>
    <property type="match status" value="1"/>
</dbReference>
<feature type="region of interest" description="Disordered" evidence="1">
    <location>
        <begin position="159"/>
        <end position="218"/>
    </location>
</feature>
<evidence type="ECO:0000313" key="3">
    <source>
        <dbReference type="EMBL" id="MVA76660.1"/>
    </source>
</evidence>
<reference evidence="3 4" key="1">
    <citation type="submission" date="2019-12" db="EMBL/GenBank/DDBJ databases">
        <title>Auraticoccus cholistani sp. nov., an actinomycete isolated from soil of Cholistan desert.</title>
        <authorList>
            <person name="Cheema M.T."/>
        </authorList>
    </citation>
    <scope>NUCLEOTIDE SEQUENCE [LARGE SCALE GENOMIC DNA]</scope>
    <source>
        <strain evidence="3 4">F435</strain>
    </source>
</reference>
<feature type="compositionally biased region" description="Basic and acidic residues" evidence="1">
    <location>
        <begin position="205"/>
        <end position="218"/>
    </location>
</feature>
<feature type="region of interest" description="Disordered" evidence="1">
    <location>
        <begin position="1"/>
        <end position="70"/>
    </location>
</feature>
<dbReference type="AlphaFoldDB" id="A0A6A9V186"/>
<feature type="compositionally biased region" description="Low complexity" evidence="1">
    <location>
        <begin position="50"/>
        <end position="67"/>
    </location>
</feature>
<evidence type="ECO:0000313" key="4">
    <source>
        <dbReference type="Proteomes" id="UP000435304"/>
    </source>
</evidence>
<protein>
    <submittedName>
        <fullName evidence="3">Septum formation initiator family protein</fullName>
    </submittedName>
</protein>
<feature type="compositionally biased region" description="Low complexity" evidence="1">
    <location>
        <begin position="14"/>
        <end position="30"/>
    </location>
</feature>
<name>A0A6A9V186_9ACTN</name>
<accession>A0A6A9V186</accession>
<organism evidence="3 4">
    <name type="scientific">Auraticoccus cholistanensis</name>
    <dbReference type="NCBI Taxonomy" id="2656650"/>
    <lineage>
        <taxon>Bacteria</taxon>
        <taxon>Bacillati</taxon>
        <taxon>Actinomycetota</taxon>
        <taxon>Actinomycetes</taxon>
        <taxon>Propionibacteriales</taxon>
        <taxon>Propionibacteriaceae</taxon>
        <taxon>Auraticoccus</taxon>
    </lineage>
</organism>
<comment type="caution">
    <text evidence="3">The sequence shown here is derived from an EMBL/GenBank/DDBJ whole genome shotgun (WGS) entry which is preliminary data.</text>
</comment>
<keyword evidence="4" id="KW-1185">Reference proteome</keyword>
<feature type="transmembrane region" description="Helical" evidence="2">
    <location>
        <begin position="80"/>
        <end position="102"/>
    </location>
</feature>
<dbReference type="EMBL" id="WPCU01000007">
    <property type="protein sequence ID" value="MVA76660.1"/>
    <property type="molecule type" value="Genomic_DNA"/>
</dbReference>
<dbReference type="InterPro" id="IPR007060">
    <property type="entry name" value="FtsL/DivIC"/>
</dbReference>
<dbReference type="RefSeq" id="WP_156610255.1">
    <property type="nucleotide sequence ID" value="NZ_WPCU01000007.1"/>
</dbReference>
<keyword evidence="2" id="KW-0812">Transmembrane</keyword>
<gene>
    <name evidence="3" type="ORF">GC722_11590</name>
</gene>
<evidence type="ECO:0000256" key="1">
    <source>
        <dbReference type="SAM" id="MobiDB-lite"/>
    </source>
</evidence>
<dbReference type="Proteomes" id="UP000435304">
    <property type="component" value="Unassembled WGS sequence"/>
</dbReference>